<dbReference type="Proteomes" id="UP000325081">
    <property type="component" value="Unassembled WGS sequence"/>
</dbReference>
<dbReference type="AlphaFoldDB" id="A0A5A7PK17"/>
<gene>
    <name evidence="4" type="ORF">STAS_09297</name>
</gene>
<proteinExistence type="inferred from homology"/>
<comment type="caution">
    <text evidence="4">The sequence shown here is derived from an EMBL/GenBank/DDBJ whole genome shotgun (WGS) entry which is preliminary data.</text>
</comment>
<dbReference type="PANTHER" id="PTHR33155">
    <property type="entry name" value="FANTASTIC FOUR-LIKE PROTEIN (DUF3049)"/>
    <property type="match status" value="1"/>
</dbReference>
<evidence type="ECO:0000256" key="2">
    <source>
        <dbReference type="SAM" id="MobiDB-lite"/>
    </source>
</evidence>
<feature type="compositionally biased region" description="Basic residues" evidence="2">
    <location>
        <begin position="76"/>
        <end position="89"/>
    </location>
</feature>
<feature type="region of interest" description="Disordered" evidence="2">
    <location>
        <begin position="66"/>
        <end position="96"/>
    </location>
</feature>
<dbReference type="OrthoDB" id="676808at2759"/>
<evidence type="ECO:0000256" key="1">
    <source>
        <dbReference type="ARBA" id="ARBA00008690"/>
    </source>
</evidence>
<protein>
    <recommendedName>
        <fullName evidence="3">FAF domain-containing protein</fullName>
    </recommendedName>
</protein>
<feature type="compositionally biased region" description="Basic and acidic residues" evidence="2">
    <location>
        <begin position="237"/>
        <end position="247"/>
    </location>
</feature>
<organism evidence="4 5">
    <name type="scientific">Striga asiatica</name>
    <name type="common">Asiatic witchweed</name>
    <name type="synonym">Buchnera asiatica</name>
    <dbReference type="NCBI Taxonomy" id="4170"/>
    <lineage>
        <taxon>Eukaryota</taxon>
        <taxon>Viridiplantae</taxon>
        <taxon>Streptophyta</taxon>
        <taxon>Embryophyta</taxon>
        <taxon>Tracheophyta</taxon>
        <taxon>Spermatophyta</taxon>
        <taxon>Magnoliopsida</taxon>
        <taxon>eudicotyledons</taxon>
        <taxon>Gunneridae</taxon>
        <taxon>Pentapetalae</taxon>
        <taxon>asterids</taxon>
        <taxon>lamiids</taxon>
        <taxon>Lamiales</taxon>
        <taxon>Orobanchaceae</taxon>
        <taxon>Buchnereae</taxon>
        <taxon>Striga</taxon>
    </lineage>
</organism>
<name>A0A5A7PK17_STRAF</name>
<dbReference type="PANTHER" id="PTHR33155:SF9">
    <property type="entry name" value="FANTASTIC FOUR-LIKE PROTEIN (DUF3049)"/>
    <property type="match status" value="1"/>
</dbReference>
<feature type="compositionally biased region" description="Acidic residues" evidence="2">
    <location>
        <begin position="214"/>
        <end position="236"/>
    </location>
</feature>
<dbReference type="Pfam" id="PF11250">
    <property type="entry name" value="FAF"/>
    <property type="match status" value="1"/>
</dbReference>
<sequence>MANCGGLEQHMMNLDTSLCQKSPSQKQKISPINTFDMETFSQINHLRTFSDSSFLKNSSTDTNATRDFGFSGSLPPHHHIPHGKHKKHYTHSDSFSSVNSDNHSTCTEGLGLESFNDVDEFFKNEIFRNNNNNNRNRQLREKRSLTRKELKRSRSCGMGELPPPISCIGKCGKPFVSFKSFRQDGRFILKEIKIPELLHVCRENGRLKLQFIQSDDDDEGGEEEDDDDDDDNEGIDEDGKEKNVEKI</sequence>
<dbReference type="InterPro" id="IPR046431">
    <property type="entry name" value="FAF_dom"/>
</dbReference>
<dbReference type="EMBL" id="BKCP01004705">
    <property type="protein sequence ID" value="GER33193.1"/>
    <property type="molecule type" value="Genomic_DNA"/>
</dbReference>
<evidence type="ECO:0000313" key="4">
    <source>
        <dbReference type="EMBL" id="GER33193.1"/>
    </source>
</evidence>
<evidence type="ECO:0000259" key="3">
    <source>
        <dbReference type="Pfam" id="PF11250"/>
    </source>
</evidence>
<dbReference type="InterPro" id="IPR021410">
    <property type="entry name" value="FAF"/>
</dbReference>
<reference evidence="5" key="1">
    <citation type="journal article" date="2019" name="Curr. Biol.">
        <title>Genome Sequence of Striga asiatica Provides Insight into the Evolution of Plant Parasitism.</title>
        <authorList>
            <person name="Yoshida S."/>
            <person name="Kim S."/>
            <person name="Wafula E.K."/>
            <person name="Tanskanen J."/>
            <person name="Kim Y.M."/>
            <person name="Honaas L."/>
            <person name="Yang Z."/>
            <person name="Spallek T."/>
            <person name="Conn C.E."/>
            <person name="Ichihashi Y."/>
            <person name="Cheong K."/>
            <person name="Cui S."/>
            <person name="Der J.P."/>
            <person name="Gundlach H."/>
            <person name="Jiao Y."/>
            <person name="Hori C."/>
            <person name="Ishida J.K."/>
            <person name="Kasahara H."/>
            <person name="Kiba T."/>
            <person name="Kim M.S."/>
            <person name="Koo N."/>
            <person name="Laohavisit A."/>
            <person name="Lee Y.H."/>
            <person name="Lumba S."/>
            <person name="McCourt P."/>
            <person name="Mortimer J.C."/>
            <person name="Mutuku J.M."/>
            <person name="Nomura T."/>
            <person name="Sasaki-Sekimoto Y."/>
            <person name="Seto Y."/>
            <person name="Wang Y."/>
            <person name="Wakatake T."/>
            <person name="Sakakibara H."/>
            <person name="Demura T."/>
            <person name="Yamaguchi S."/>
            <person name="Yoneyama K."/>
            <person name="Manabe R.I."/>
            <person name="Nelson D.C."/>
            <person name="Schulman A.H."/>
            <person name="Timko M.P."/>
            <person name="dePamphilis C.W."/>
            <person name="Choi D."/>
            <person name="Shirasu K."/>
        </authorList>
    </citation>
    <scope>NUCLEOTIDE SEQUENCE [LARGE SCALE GENOMIC DNA]</scope>
    <source>
        <strain evidence="5">cv. UVA1</strain>
    </source>
</reference>
<feature type="domain" description="FAF" evidence="3">
    <location>
        <begin position="160"/>
        <end position="211"/>
    </location>
</feature>
<keyword evidence="5" id="KW-1185">Reference proteome</keyword>
<accession>A0A5A7PK17</accession>
<feature type="region of interest" description="Disordered" evidence="2">
    <location>
        <begin position="211"/>
        <end position="247"/>
    </location>
</feature>
<evidence type="ECO:0000313" key="5">
    <source>
        <dbReference type="Proteomes" id="UP000325081"/>
    </source>
</evidence>
<comment type="similarity">
    <text evidence="1">Belongs to the fantastic four family.</text>
</comment>